<evidence type="ECO:0000313" key="3">
    <source>
        <dbReference type="Proteomes" id="UP001556367"/>
    </source>
</evidence>
<dbReference type="Proteomes" id="UP001556367">
    <property type="component" value="Unassembled WGS sequence"/>
</dbReference>
<feature type="domain" description="FAD/NAD(P)-binding" evidence="1">
    <location>
        <begin position="21"/>
        <end position="197"/>
    </location>
</feature>
<evidence type="ECO:0000259" key="1">
    <source>
        <dbReference type="Pfam" id="PF07992"/>
    </source>
</evidence>
<dbReference type="EMBL" id="JASNQZ010000012">
    <property type="protein sequence ID" value="KAL0949534.1"/>
    <property type="molecule type" value="Genomic_DNA"/>
</dbReference>
<dbReference type="PANTHER" id="PTHR43735">
    <property type="entry name" value="APOPTOSIS-INDUCING FACTOR 1"/>
    <property type="match status" value="1"/>
</dbReference>
<dbReference type="PANTHER" id="PTHR43735:SF2">
    <property type="entry name" value="FE-REGULATED PROTEIN 8"/>
    <property type="match status" value="1"/>
</dbReference>
<dbReference type="InterPro" id="IPR023753">
    <property type="entry name" value="FAD/NAD-binding_dom"/>
</dbReference>
<sequence length="379" mass="41081">MDRNSVTLSKSFPEHGIVDGKLHFEYAVYALGSTLPAPLNLWGTKTCDSARPAADDEQTEYHGTKPEAVSWLKCNQKVVEDAQSVLVVGGGALGIQFATDIADIYPSKKVTLLHSRTRVLPKYTQPMHDEVVKSMKGLNIEVILGERLDLDSTREDPPKRDEAGRRIVRTLAGRELAADLLLLCTGQSPNTQILSELDPKTLEPDSGLAHVLPTMQLGVIKAKANGAAIANATDLGLSDVISTLKVEDSESATVEKGQSTISDSKHREETPYPNIFVIGDSANAFGAIQAGHTAFYQGEVAGRNVLRLVRQQEDPAASEPLEDYKPTPPGIKISLGRKHSVHESGGKVGTADDGVDDLHAAYMWPFFGMKVEKDEDMYP</sequence>
<protein>
    <recommendedName>
        <fullName evidence="1">FAD/NAD(P)-binding domain-containing protein</fullName>
    </recommendedName>
</protein>
<accession>A0ABR3J1M1</accession>
<gene>
    <name evidence="2" type="ORF">HGRIS_009584</name>
</gene>
<comment type="caution">
    <text evidence="2">The sequence shown here is derived from an EMBL/GenBank/DDBJ whole genome shotgun (WGS) entry which is preliminary data.</text>
</comment>
<name>A0ABR3J1M1_9AGAR</name>
<reference evidence="3" key="1">
    <citation type="submission" date="2024-06" db="EMBL/GenBank/DDBJ databases">
        <title>Multi-omics analyses provide insights into the biosynthesis of the anticancer antibiotic pleurotin in Hohenbuehelia grisea.</title>
        <authorList>
            <person name="Weaver J.A."/>
            <person name="Alberti F."/>
        </authorList>
    </citation>
    <scope>NUCLEOTIDE SEQUENCE [LARGE SCALE GENOMIC DNA]</scope>
    <source>
        <strain evidence="3">T-177</strain>
    </source>
</reference>
<dbReference type="Gene3D" id="3.50.50.60">
    <property type="entry name" value="FAD/NAD(P)-binding domain"/>
    <property type="match status" value="2"/>
</dbReference>
<organism evidence="2 3">
    <name type="scientific">Hohenbuehelia grisea</name>
    <dbReference type="NCBI Taxonomy" id="104357"/>
    <lineage>
        <taxon>Eukaryota</taxon>
        <taxon>Fungi</taxon>
        <taxon>Dikarya</taxon>
        <taxon>Basidiomycota</taxon>
        <taxon>Agaricomycotina</taxon>
        <taxon>Agaricomycetes</taxon>
        <taxon>Agaricomycetidae</taxon>
        <taxon>Agaricales</taxon>
        <taxon>Pleurotineae</taxon>
        <taxon>Pleurotaceae</taxon>
        <taxon>Hohenbuehelia</taxon>
    </lineage>
</organism>
<evidence type="ECO:0000313" key="2">
    <source>
        <dbReference type="EMBL" id="KAL0949534.1"/>
    </source>
</evidence>
<dbReference type="Gene3D" id="3.50.50.100">
    <property type="match status" value="1"/>
</dbReference>
<keyword evidence="3" id="KW-1185">Reference proteome</keyword>
<dbReference type="SUPFAM" id="SSF51905">
    <property type="entry name" value="FAD/NAD(P)-binding domain"/>
    <property type="match status" value="1"/>
</dbReference>
<dbReference type="PRINTS" id="PR00368">
    <property type="entry name" value="FADPNR"/>
</dbReference>
<proteinExistence type="predicted"/>
<dbReference type="InterPro" id="IPR036188">
    <property type="entry name" value="FAD/NAD-bd_sf"/>
</dbReference>
<dbReference type="Pfam" id="PF07992">
    <property type="entry name" value="Pyr_redox_2"/>
    <property type="match status" value="1"/>
</dbReference>